<accession>A0AAW0H8R3</accession>
<evidence type="ECO:0000256" key="8">
    <source>
        <dbReference type="ARBA" id="ARBA00023065"/>
    </source>
</evidence>
<keyword evidence="4" id="KW-0813">Transport</keyword>
<dbReference type="AlphaFoldDB" id="A0AAW0H8R3"/>
<keyword evidence="7" id="KW-1278">Translocase</keyword>
<evidence type="ECO:0000259" key="13">
    <source>
        <dbReference type="Pfam" id="PF00006"/>
    </source>
</evidence>
<dbReference type="InterPro" id="IPR027417">
    <property type="entry name" value="P-loop_NTPase"/>
</dbReference>
<evidence type="ECO:0000256" key="1">
    <source>
        <dbReference type="ARBA" id="ARBA00004370"/>
    </source>
</evidence>
<dbReference type="CDD" id="cd01133">
    <property type="entry name" value="F1-ATPase_beta_CD"/>
    <property type="match status" value="1"/>
</dbReference>
<dbReference type="InterPro" id="IPR055190">
    <property type="entry name" value="ATP-synt_VA_C"/>
</dbReference>
<dbReference type="PANTHER" id="PTHR15184:SF71">
    <property type="entry name" value="ATP SYNTHASE SUBUNIT BETA, MITOCHONDRIAL"/>
    <property type="match status" value="1"/>
</dbReference>
<keyword evidence="11" id="KW-0066">ATP synthesis</keyword>
<dbReference type="Gene3D" id="1.10.1140.10">
    <property type="entry name" value="Bovine Mitochondrial F1-atpase, Atp Synthase Beta Chain, Chain D, domain 3"/>
    <property type="match status" value="1"/>
</dbReference>
<dbReference type="GO" id="GO:0005524">
    <property type="term" value="F:ATP binding"/>
    <property type="evidence" value="ECO:0007669"/>
    <property type="project" value="UniProtKB-KW"/>
</dbReference>
<dbReference type="CDD" id="cd18115">
    <property type="entry name" value="ATP-synt_F1_beta_N"/>
    <property type="match status" value="1"/>
</dbReference>
<evidence type="ECO:0000256" key="11">
    <source>
        <dbReference type="ARBA" id="ARBA00023310"/>
    </source>
</evidence>
<dbReference type="Gene3D" id="3.40.50.300">
    <property type="entry name" value="P-loop containing nucleotide triphosphate hydrolases"/>
    <property type="match status" value="1"/>
</dbReference>
<gene>
    <name evidence="16" type="ORF">U0070_004481</name>
</gene>
<keyword evidence="5" id="KW-0547">Nucleotide-binding</keyword>
<dbReference type="SUPFAM" id="SSF50615">
    <property type="entry name" value="N-terminal domain of alpha and beta subunits of F1 ATP synthase"/>
    <property type="match status" value="1"/>
</dbReference>
<evidence type="ECO:0000256" key="9">
    <source>
        <dbReference type="ARBA" id="ARBA00023136"/>
    </source>
</evidence>
<dbReference type="InterPro" id="IPR050053">
    <property type="entry name" value="ATPase_alpha/beta_chains"/>
</dbReference>
<feature type="domain" description="ATPase F1/V1/A1 complex alpha/beta subunit N-terminal" evidence="14">
    <location>
        <begin position="10"/>
        <end position="66"/>
    </location>
</feature>
<feature type="chain" id="PRO_5043553034" description="H(+)-transporting two-sector ATPase" evidence="12">
    <location>
        <begin position="25"/>
        <end position="521"/>
    </location>
</feature>
<keyword evidence="8" id="KW-0406">Ion transport</keyword>
<evidence type="ECO:0000256" key="2">
    <source>
        <dbReference type="ARBA" id="ARBA00008936"/>
    </source>
</evidence>
<keyword evidence="9" id="KW-0472">Membrane</keyword>
<evidence type="ECO:0000256" key="5">
    <source>
        <dbReference type="ARBA" id="ARBA00022741"/>
    </source>
</evidence>
<dbReference type="InterPro" id="IPR000194">
    <property type="entry name" value="ATPase_F1/V1/A1_a/bsu_nucl-bd"/>
</dbReference>
<dbReference type="SUPFAM" id="SSF52540">
    <property type="entry name" value="P-loop containing nucleoside triphosphate hydrolases"/>
    <property type="match status" value="1"/>
</dbReference>
<dbReference type="Proteomes" id="UP001488838">
    <property type="component" value="Unassembled WGS sequence"/>
</dbReference>
<organism evidence="16 17">
    <name type="scientific">Myodes glareolus</name>
    <name type="common">Bank vole</name>
    <name type="synonym">Clethrionomys glareolus</name>
    <dbReference type="NCBI Taxonomy" id="447135"/>
    <lineage>
        <taxon>Eukaryota</taxon>
        <taxon>Metazoa</taxon>
        <taxon>Chordata</taxon>
        <taxon>Craniata</taxon>
        <taxon>Vertebrata</taxon>
        <taxon>Euteleostomi</taxon>
        <taxon>Mammalia</taxon>
        <taxon>Eutheria</taxon>
        <taxon>Euarchontoglires</taxon>
        <taxon>Glires</taxon>
        <taxon>Rodentia</taxon>
        <taxon>Myomorpha</taxon>
        <taxon>Muroidea</taxon>
        <taxon>Cricetidae</taxon>
        <taxon>Arvicolinae</taxon>
        <taxon>Myodes</taxon>
    </lineage>
</organism>
<protein>
    <recommendedName>
        <fullName evidence="3">H(+)-transporting two-sector ATPase</fullName>
        <ecNumber evidence="3">7.1.2.2</ecNumber>
    </recommendedName>
</protein>
<name>A0AAW0H8R3_MYOGA</name>
<feature type="domain" description="ATP synthase A/B type C-terminal" evidence="15">
    <location>
        <begin position="324"/>
        <end position="371"/>
    </location>
</feature>
<dbReference type="InterPro" id="IPR004100">
    <property type="entry name" value="ATPase_F1/V1/A1_a/bsu_N"/>
</dbReference>
<dbReference type="Gene3D" id="2.40.10.170">
    <property type="match status" value="1"/>
</dbReference>
<evidence type="ECO:0000259" key="15">
    <source>
        <dbReference type="Pfam" id="PF22919"/>
    </source>
</evidence>
<keyword evidence="12" id="KW-0732">Signal</keyword>
<evidence type="ECO:0000256" key="7">
    <source>
        <dbReference type="ARBA" id="ARBA00022967"/>
    </source>
</evidence>
<dbReference type="SUPFAM" id="SSF47917">
    <property type="entry name" value="C-terminal domain of alpha and beta subunits of F1 ATP synthase"/>
    <property type="match status" value="1"/>
</dbReference>
<dbReference type="GO" id="GO:0045259">
    <property type="term" value="C:proton-transporting ATP synthase complex"/>
    <property type="evidence" value="ECO:0007669"/>
    <property type="project" value="UniProtKB-KW"/>
</dbReference>
<comment type="subcellular location">
    <subcellularLocation>
        <location evidence="1">Membrane</location>
    </subcellularLocation>
</comment>
<evidence type="ECO:0000256" key="6">
    <source>
        <dbReference type="ARBA" id="ARBA00022840"/>
    </source>
</evidence>
<feature type="domain" description="ATPase F1/V1/A1 complex alpha/beta subunit nucleotide-binding" evidence="13">
    <location>
        <begin position="262"/>
        <end position="318"/>
    </location>
</feature>
<dbReference type="Pfam" id="PF00006">
    <property type="entry name" value="ATP-synt_ab"/>
    <property type="match status" value="2"/>
</dbReference>
<feature type="signal peptide" evidence="12">
    <location>
        <begin position="1"/>
        <end position="24"/>
    </location>
</feature>
<dbReference type="EC" id="7.1.2.2" evidence="3"/>
<keyword evidence="10" id="KW-0139">CF(1)</keyword>
<dbReference type="GO" id="GO:0042776">
    <property type="term" value="P:proton motive force-driven mitochondrial ATP synthesis"/>
    <property type="evidence" value="ECO:0007669"/>
    <property type="project" value="TreeGrafter"/>
</dbReference>
<evidence type="ECO:0000256" key="10">
    <source>
        <dbReference type="ARBA" id="ARBA00023196"/>
    </source>
</evidence>
<reference evidence="16 17" key="1">
    <citation type="journal article" date="2023" name="bioRxiv">
        <title>Conserved and derived expression patterns and positive selection on dental genes reveal complex evolutionary context of ever-growing rodent molars.</title>
        <authorList>
            <person name="Calamari Z.T."/>
            <person name="Song A."/>
            <person name="Cohen E."/>
            <person name="Akter M."/>
            <person name="Roy R.D."/>
            <person name="Hallikas O."/>
            <person name="Christensen M.M."/>
            <person name="Li P."/>
            <person name="Marangoni P."/>
            <person name="Jernvall J."/>
            <person name="Klein O.D."/>
        </authorList>
    </citation>
    <scope>NUCLEOTIDE SEQUENCE [LARGE SCALE GENOMIC DNA]</scope>
    <source>
        <strain evidence="16">V071</strain>
    </source>
</reference>
<evidence type="ECO:0000256" key="3">
    <source>
        <dbReference type="ARBA" id="ARBA00012473"/>
    </source>
</evidence>
<evidence type="ECO:0000256" key="4">
    <source>
        <dbReference type="ARBA" id="ARBA00022448"/>
    </source>
</evidence>
<comment type="similarity">
    <text evidence="2">Belongs to the ATPase alpha/beta chains family.</text>
</comment>
<comment type="caution">
    <text evidence="16">The sequence shown here is derived from an EMBL/GenBank/DDBJ whole genome shotgun (WGS) entry which is preliminary data.</text>
</comment>
<proteinExistence type="inferred from homology"/>
<dbReference type="PANTHER" id="PTHR15184">
    <property type="entry name" value="ATP SYNTHASE"/>
    <property type="match status" value="1"/>
</dbReference>
<keyword evidence="17" id="KW-1185">Reference proteome</keyword>
<dbReference type="Pfam" id="PF02874">
    <property type="entry name" value="ATP-synt_ab_N"/>
    <property type="match status" value="1"/>
</dbReference>
<keyword evidence="6" id="KW-0067">ATP-binding</keyword>
<dbReference type="GO" id="GO:0005739">
    <property type="term" value="C:mitochondrion"/>
    <property type="evidence" value="ECO:0007669"/>
    <property type="project" value="GOC"/>
</dbReference>
<evidence type="ECO:0000256" key="12">
    <source>
        <dbReference type="SAM" id="SignalP"/>
    </source>
</evidence>
<evidence type="ECO:0000259" key="14">
    <source>
        <dbReference type="Pfam" id="PF02874"/>
    </source>
</evidence>
<dbReference type="Pfam" id="PF22919">
    <property type="entry name" value="ATP-synt_VA_C"/>
    <property type="match status" value="1"/>
</dbReference>
<feature type="domain" description="ATPase F1/V1/A1 complex alpha/beta subunit nucleotide-binding" evidence="13">
    <location>
        <begin position="133"/>
        <end position="247"/>
    </location>
</feature>
<dbReference type="EMBL" id="JBBHLL010000764">
    <property type="protein sequence ID" value="KAK7797871.1"/>
    <property type="molecule type" value="Genomic_DNA"/>
</dbReference>
<evidence type="ECO:0000313" key="16">
    <source>
        <dbReference type="EMBL" id="KAK7797871.1"/>
    </source>
</evidence>
<sequence>MRRRRLALQIVAVIGAVVDVPSSGLPPILNALEVQGRETRQHLGESTIRTIAVDGTEGLVRGQKVLVSGAPIKIPIGPETLGRIININGEPIDERGPIKTKQFAPVHEAPEFIEMSVEQEILGCEFACPVCQIGLFGGAHVGKTVLIRELINNVAKSHGVYSVFVGVGERIREGNDLYYEMIESGVINLKDATSKVALVYGQMNEPPGSRAWIALTGLTVAEYFRDQEGQDVLLFIDNIFRFTQTLRGPLTWVQSRKESPPPKKGSITSVQAIYVPADGSTDPAPATTFAHLDATTVLSRAIAELGIYPAVVPLDSTSQIMDPNIVGSEHYDVVRGVQKILQDYKSLQDVIAILGMDELSEEDKLTESWARKYIHMGKLVPLTETIKDSSRFWQVTMTITQNKFSIWWDPLKRLWQRLINWQKSMHLEGSFFCKLCTVFSVLEAQLLCRPHKSLIEAYQGMKGPAQAPCRTEPDGIRVAARWLTGSVVGWCGLVWAAGCEFVPSYGEGGIHPPGASPAQFA</sequence>
<dbReference type="InterPro" id="IPR024034">
    <property type="entry name" value="ATPase_F1/V1_b/a_C"/>
</dbReference>
<dbReference type="InterPro" id="IPR036121">
    <property type="entry name" value="ATPase_F1/V1/A1_a/bsu_N_sf"/>
</dbReference>
<dbReference type="GO" id="GO:0046933">
    <property type="term" value="F:proton-transporting ATP synthase activity, rotational mechanism"/>
    <property type="evidence" value="ECO:0007669"/>
    <property type="project" value="TreeGrafter"/>
</dbReference>
<evidence type="ECO:0000313" key="17">
    <source>
        <dbReference type="Proteomes" id="UP001488838"/>
    </source>
</evidence>